<feature type="region of interest" description="Disordered" evidence="5">
    <location>
        <begin position="832"/>
        <end position="858"/>
    </location>
</feature>
<evidence type="ECO:0000256" key="1">
    <source>
        <dbReference type="ARBA" id="ARBA00022884"/>
    </source>
</evidence>
<reference evidence="8" key="1">
    <citation type="submission" date="2022-05" db="EMBL/GenBank/DDBJ databases">
        <title>The Musa troglodytarum L. genome provides insights into the mechanism of non-climacteric behaviour and enrichment of carotenoids.</title>
        <authorList>
            <person name="Wang J."/>
        </authorList>
    </citation>
    <scope>NUCLEOTIDE SEQUENCE</scope>
    <source>
        <tissue evidence="8">Leaf</tissue>
    </source>
</reference>
<accession>A0A9E7G9X2</accession>
<dbReference type="GO" id="GO:0008270">
    <property type="term" value="F:zinc ion binding"/>
    <property type="evidence" value="ECO:0007669"/>
    <property type="project" value="UniProtKB-KW"/>
</dbReference>
<dbReference type="GO" id="GO:0005634">
    <property type="term" value="C:nucleus"/>
    <property type="evidence" value="ECO:0007669"/>
    <property type="project" value="TreeGrafter"/>
</dbReference>
<dbReference type="OrthoDB" id="443401at2759"/>
<feature type="domain" description="RRM" evidence="6">
    <location>
        <begin position="619"/>
        <end position="691"/>
    </location>
</feature>
<dbReference type="AlphaFoldDB" id="A0A9E7G9X2"/>
<dbReference type="GO" id="GO:0003723">
    <property type="term" value="F:RNA binding"/>
    <property type="evidence" value="ECO:0007669"/>
    <property type="project" value="UniProtKB-UniRule"/>
</dbReference>
<dbReference type="InterPro" id="IPR035979">
    <property type="entry name" value="RBD_domain_sf"/>
</dbReference>
<name>A0A9E7G9X2_9LILI</name>
<feature type="domain" description="C3H1-type" evidence="7">
    <location>
        <begin position="359"/>
        <end position="387"/>
    </location>
</feature>
<dbReference type="InterPro" id="IPR000504">
    <property type="entry name" value="RRM_dom"/>
</dbReference>
<dbReference type="SUPFAM" id="SSF52833">
    <property type="entry name" value="Thioredoxin-like"/>
    <property type="match status" value="1"/>
</dbReference>
<dbReference type="CDD" id="cd03419">
    <property type="entry name" value="GRX_GRXh_1_2_like"/>
    <property type="match status" value="1"/>
</dbReference>
<feature type="region of interest" description="Disordered" evidence="5">
    <location>
        <begin position="245"/>
        <end position="282"/>
    </location>
</feature>
<dbReference type="Gene3D" id="3.40.30.10">
    <property type="entry name" value="Glutaredoxin"/>
    <property type="match status" value="1"/>
</dbReference>
<dbReference type="Proteomes" id="UP001055439">
    <property type="component" value="Chromosome 6"/>
</dbReference>
<feature type="compositionally biased region" description="Acidic residues" evidence="5">
    <location>
        <begin position="151"/>
        <end position="162"/>
    </location>
</feature>
<dbReference type="Pfam" id="PF00076">
    <property type="entry name" value="RRM_1"/>
    <property type="match status" value="1"/>
</dbReference>
<dbReference type="Pfam" id="PF00462">
    <property type="entry name" value="Glutaredoxin"/>
    <property type="match status" value="1"/>
</dbReference>
<evidence type="ECO:0000256" key="3">
    <source>
        <dbReference type="PROSITE-ProRule" id="PRU00723"/>
    </source>
</evidence>
<proteinExistence type="predicted"/>
<feature type="region of interest" description="Disordered" evidence="5">
    <location>
        <begin position="139"/>
        <end position="201"/>
    </location>
</feature>
<dbReference type="PROSITE" id="PS50102">
    <property type="entry name" value="RRM"/>
    <property type="match status" value="1"/>
</dbReference>
<evidence type="ECO:0000259" key="6">
    <source>
        <dbReference type="PROSITE" id="PS50102"/>
    </source>
</evidence>
<evidence type="ECO:0000259" key="7">
    <source>
        <dbReference type="PROSITE" id="PS50103"/>
    </source>
</evidence>
<dbReference type="SMART" id="SM00356">
    <property type="entry name" value="ZnF_C3H1"/>
    <property type="match status" value="1"/>
</dbReference>
<evidence type="ECO:0000256" key="2">
    <source>
        <dbReference type="PROSITE-ProRule" id="PRU00176"/>
    </source>
</evidence>
<dbReference type="PANTHER" id="PTHR14398:SF0">
    <property type="entry name" value="ZINC FINGER PROTEIN SWM"/>
    <property type="match status" value="1"/>
</dbReference>
<dbReference type="CDD" id="cd12257">
    <property type="entry name" value="RRM1_RBM26_like"/>
    <property type="match status" value="1"/>
</dbReference>
<evidence type="ECO:0000256" key="5">
    <source>
        <dbReference type="SAM" id="MobiDB-lite"/>
    </source>
</evidence>
<dbReference type="SMART" id="SM00360">
    <property type="entry name" value="RRM"/>
    <property type="match status" value="1"/>
</dbReference>
<gene>
    <name evidence="8" type="ORF">MUK42_22337</name>
</gene>
<dbReference type="EMBL" id="CP097508">
    <property type="protein sequence ID" value="URE08807.1"/>
    <property type="molecule type" value="Genomic_DNA"/>
</dbReference>
<feature type="coiled-coil region" evidence="4">
    <location>
        <begin position="770"/>
        <end position="804"/>
    </location>
</feature>
<keyword evidence="3" id="KW-0863">Zinc-finger</keyword>
<organism evidence="8 9">
    <name type="scientific">Musa troglodytarum</name>
    <name type="common">fe'i banana</name>
    <dbReference type="NCBI Taxonomy" id="320322"/>
    <lineage>
        <taxon>Eukaryota</taxon>
        <taxon>Viridiplantae</taxon>
        <taxon>Streptophyta</taxon>
        <taxon>Embryophyta</taxon>
        <taxon>Tracheophyta</taxon>
        <taxon>Spermatophyta</taxon>
        <taxon>Magnoliopsida</taxon>
        <taxon>Liliopsida</taxon>
        <taxon>Zingiberales</taxon>
        <taxon>Musaceae</taxon>
        <taxon>Musa</taxon>
    </lineage>
</organism>
<feature type="compositionally biased region" description="Low complexity" evidence="5">
    <location>
        <begin position="706"/>
        <end position="721"/>
    </location>
</feature>
<feature type="zinc finger region" description="C3H1-type" evidence="3">
    <location>
        <begin position="359"/>
        <end position="387"/>
    </location>
</feature>
<dbReference type="InterPro" id="IPR002109">
    <property type="entry name" value="Glutaredoxin"/>
</dbReference>
<feature type="compositionally biased region" description="Polar residues" evidence="5">
    <location>
        <begin position="271"/>
        <end position="281"/>
    </location>
</feature>
<keyword evidence="4" id="KW-0175">Coiled coil</keyword>
<dbReference type="InterPro" id="IPR036249">
    <property type="entry name" value="Thioredoxin-like_sf"/>
</dbReference>
<feature type="compositionally biased region" description="Polar residues" evidence="5">
    <location>
        <begin position="245"/>
        <end position="260"/>
    </location>
</feature>
<dbReference type="InterPro" id="IPR012677">
    <property type="entry name" value="Nucleotide-bd_a/b_plait_sf"/>
</dbReference>
<protein>
    <submittedName>
        <fullName evidence="8">Zinc finger CCCH domain-containing protein</fullName>
    </submittedName>
</protein>
<evidence type="ECO:0000313" key="9">
    <source>
        <dbReference type="Proteomes" id="UP001055439"/>
    </source>
</evidence>
<dbReference type="InterPro" id="IPR045137">
    <property type="entry name" value="RBM26/27"/>
</dbReference>
<keyword evidence="9" id="KW-1185">Reference proteome</keyword>
<evidence type="ECO:0000256" key="4">
    <source>
        <dbReference type="SAM" id="Coils"/>
    </source>
</evidence>
<dbReference type="InterPro" id="IPR000571">
    <property type="entry name" value="Znf_CCCH"/>
</dbReference>
<dbReference type="PROSITE" id="PS51354">
    <property type="entry name" value="GLUTAREDOXIN_2"/>
    <property type="match status" value="1"/>
</dbReference>
<evidence type="ECO:0000313" key="8">
    <source>
        <dbReference type="EMBL" id="URE08807.1"/>
    </source>
</evidence>
<dbReference type="SUPFAM" id="SSF54928">
    <property type="entry name" value="RNA-binding domain, RBD"/>
    <property type="match status" value="2"/>
</dbReference>
<dbReference type="Gene3D" id="3.30.70.330">
    <property type="match status" value="1"/>
</dbReference>
<keyword evidence="3" id="KW-0862">Zinc</keyword>
<feature type="region of interest" description="Disordered" evidence="5">
    <location>
        <begin position="703"/>
        <end position="740"/>
    </location>
</feature>
<dbReference type="PANTHER" id="PTHR14398">
    <property type="entry name" value="RNA RECOGNITION RRM/RNP DOMAIN"/>
    <property type="match status" value="1"/>
</dbReference>
<sequence length="1095" mass="119752">MALAKAKEIVSSAPVVVFSKTNCGHSKWVKELLTQLGVFFKVIELDLESDGSDVQSALTEWTTQRKLPIVFIGGNHIGGDESMFLAFACTKNFFTRMLQALEDASIVNVGQNLDIIKKFELSLPPAADNGQLRTQMTSEINHSMSSKPLIDSEDREVSDDDDDRNHKHRRREAQPNMSDNDVQELSMRQTNRKRNKPFESRKMFHDNINNSIMERDASSKFEKRRPIFTPGMWVSSDLSSRARTNQTYTGPCFDKSTSTGRLPVGRGRGRSTISRSQQDSRFNPFDTHDFASQVVSQGLPTHPSLFVGTGIPAAASSQNACWGTYGFVPGMNNRILDPLQPLGLQGALQSTITPLFNMGMPRRRCRDFDEQGFCLRGDMCPMEHGVNRIVVEDVQSLSQFNLPVSDPNSHTLGIQAGPGSLPSVRAPSGLVTGGNLIPAKDGKTILSDDPLKLSGVSSACGAAEADVYDPDQPLWNNECPETSGTGFPLLSNDEPLWNADTSSQQSLTLSNGFKSDQASRVFMENIGSQSTNSSIWGRIGRGSRSELGIKTSSNAASISHLSDATKEDNEKSMVNTSVIPEKRIPAEDMGYKTTELQPLSRLHADSGRNSGRMSQKASRTLYVHGIPQKNNTREALLSHFQKFGEVVDIYIPLNSEKAFVQFSKREEAEAALGAPDAVMGNRFIKLWWANRDRVYDRKNNVCDKLPPSSSKGVSSFPSCPSGNDKEKEDLNSPVPTGRKTPASEMLVAVPGPKISSPHSLKIASPVPKKLEGLELLKEELRKKQEILAQKRDEFRRQLDKFEKQAITVKKGEVASGQTSKKRKVDIGNEAAKAGTPRAPITTAGGRQEVENTGQTRKSKEVLVAPTTIANAANFQNSNTEQTSHLPMPELNAFSPDNQSTSFRVLPPLPADFTDVAVLQDHFSVFGDLASVILEEPEERSENDAVKTPENCCARVTFISCDSAKRAYVSGKCWQGHNLHLMWLSDSDNSNRACGSQEIMGFPGGSSAYIRDDPLTSVISSPVEESSADGAISGVTAVMDVSSSRGLEDVHCDDNGVLMVPLRTSHPNPNTLSCEEHHPGLDVPVVKDKMGVDLAL</sequence>
<keyword evidence="1 2" id="KW-0694">RNA-binding</keyword>
<dbReference type="FunFam" id="3.30.70.330:FF:000719">
    <property type="entry name" value="Predicted protein"/>
    <property type="match status" value="1"/>
</dbReference>
<dbReference type="PROSITE" id="PS50103">
    <property type="entry name" value="ZF_C3H1"/>
    <property type="match status" value="1"/>
</dbReference>
<keyword evidence="3" id="KW-0479">Metal-binding</keyword>